<evidence type="ECO:0000256" key="1">
    <source>
        <dbReference type="ARBA" id="ARBA00001973"/>
    </source>
</evidence>
<dbReference type="PANTHER" id="PTHR36575">
    <property type="entry name" value="BINDING PROTEIN, PUTATIVE (AFU_ORTHOLOGUE AFUA_1G14430)-RELATED"/>
    <property type="match status" value="1"/>
</dbReference>
<evidence type="ECO:0000313" key="10">
    <source>
        <dbReference type="Proteomes" id="UP000462212"/>
    </source>
</evidence>
<keyword evidence="5" id="KW-0325">Glycoprotein</keyword>
<feature type="signal peptide" evidence="7">
    <location>
        <begin position="1"/>
        <end position="19"/>
    </location>
</feature>
<comment type="caution">
    <text evidence="9">The sequence shown here is derived from an EMBL/GenBank/DDBJ whole genome shotgun (WGS) entry which is preliminary data.</text>
</comment>
<dbReference type="GO" id="GO:0046872">
    <property type="term" value="F:metal ion binding"/>
    <property type="evidence" value="ECO:0007669"/>
    <property type="project" value="UniProtKB-KW"/>
</dbReference>
<dbReference type="AlphaFoldDB" id="A0A8H8U7H3"/>
<dbReference type="Pfam" id="PF03067">
    <property type="entry name" value="LPMO_10"/>
    <property type="match status" value="1"/>
</dbReference>
<accession>A0A8H8U7H3</accession>
<keyword evidence="10" id="KW-1185">Reference proteome</keyword>
<evidence type="ECO:0000259" key="8">
    <source>
        <dbReference type="Pfam" id="PF03067"/>
    </source>
</evidence>
<keyword evidence="3" id="KW-0186">Copper</keyword>
<gene>
    <name evidence="9" type="ORF">LSUB1_G007276</name>
</gene>
<evidence type="ECO:0000256" key="2">
    <source>
        <dbReference type="ARBA" id="ARBA00022723"/>
    </source>
</evidence>
<comment type="cofactor">
    <cofactor evidence="1">
        <name>Cu(2+)</name>
        <dbReference type="ChEBI" id="CHEBI:29036"/>
    </cofactor>
</comment>
<evidence type="ECO:0000256" key="7">
    <source>
        <dbReference type="SAM" id="SignalP"/>
    </source>
</evidence>
<evidence type="ECO:0000256" key="3">
    <source>
        <dbReference type="ARBA" id="ARBA00023008"/>
    </source>
</evidence>
<proteinExistence type="inferred from homology"/>
<evidence type="ECO:0000256" key="5">
    <source>
        <dbReference type="ARBA" id="ARBA00023180"/>
    </source>
</evidence>
<dbReference type="EMBL" id="QGMJ01000828">
    <property type="protein sequence ID" value="TVY33295.1"/>
    <property type="molecule type" value="Genomic_DNA"/>
</dbReference>
<reference evidence="9 10" key="1">
    <citation type="submission" date="2018-05" db="EMBL/GenBank/DDBJ databases">
        <title>Genome sequencing and assembly of the regulated plant pathogen Lachnellula willkommii and related sister species for the development of diagnostic species identification markers.</title>
        <authorList>
            <person name="Giroux E."/>
            <person name="Bilodeau G."/>
        </authorList>
    </citation>
    <scope>NUCLEOTIDE SEQUENCE [LARGE SCALE GENOMIC DNA]</scope>
    <source>
        <strain evidence="9 10">CBS 197.66</strain>
    </source>
</reference>
<dbReference type="InterPro" id="IPR004302">
    <property type="entry name" value="Cellulose/chitin-bd_N"/>
</dbReference>
<dbReference type="Proteomes" id="UP000462212">
    <property type="component" value="Unassembled WGS sequence"/>
</dbReference>
<dbReference type="InterPro" id="IPR052282">
    <property type="entry name" value="Starch-active_LPMO"/>
</dbReference>
<comment type="similarity">
    <text evidence="6">Belongs to the polysaccharide monooxygenase AA13 family.</text>
</comment>
<feature type="domain" description="Chitin-binding type-4" evidence="8">
    <location>
        <begin position="20"/>
        <end position="189"/>
    </location>
</feature>
<keyword evidence="2" id="KW-0479">Metal-binding</keyword>
<evidence type="ECO:0000256" key="4">
    <source>
        <dbReference type="ARBA" id="ARBA00023157"/>
    </source>
</evidence>
<dbReference type="Gene3D" id="2.70.50.70">
    <property type="match status" value="1"/>
</dbReference>
<name>A0A8H8U7H3_9HELO</name>
<keyword evidence="7" id="KW-0732">Signal</keyword>
<dbReference type="OrthoDB" id="120613at2759"/>
<feature type="chain" id="PRO_5034214606" description="Chitin-binding type-4 domain-containing protein" evidence="7">
    <location>
        <begin position="20"/>
        <end position="206"/>
    </location>
</feature>
<dbReference type="PANTHER" id="PTHR36575:SF2">
    <property type="entry name" value="CHITIN-BINDING TYPE-4 DOMAIN-CONTAINING PROTEIN-RELATED"/>
    <property type="match status" value="1"/>
</dbReference>
<sequence length="206" mass="22046">MHYLDTLLTLASLASTALSHGILSSPYPRAIGASSLSACGPTVQANIAADNTSHVEGLPEAAATDPAYNASACNLWLCRGLQYADNTANVQNWTVGQVVAIKAYIRVLHHGTANVSIVDTQSNTVVGSELLYWGDYADETLTTLPANNTAFSVTVPELGGKCTVAGECVLQWWWYGTGVKQTYESCLDFTVAPAASTKPRSRLWRY</sequence>
<evidence type="ECO:0000256" key="6">
    <source>
        <dbReference type="ARBA" id="ARBA00034311"/>
    </source>
</evidence>
<keyword evidence="4" id="KW-1015">Disulfide bond</keyword>
<evidence type="ECO:0000313" key="9">
    <source>
        <dbReference type="EMBL" id="TVY33295.1"/>
    </source>
</evidence>
<organism evidence="9 10">
    <name type="scientific">Lachnellula subtilissima</name>
    <dbReference type="NCBI Taxonomy" id="602034"/>
    <lineage>
        <taxon>Eukaryota</taxon>
        <taxon>Fungi</taxon>
        <taxon>Dikarya</taxon>
        <taxon>Ascomycota</taxon>
        <taxon>Pezizomycotina</taxon>
        <taxon>Leotiomycetes</taxon>
        <taxon>Helotiales</taxon>
        <taxon>Lachnaceae</taxon>
        <taxon>Lachnellula</taxon>
    </lineage>
</organism>
<protein>
    <recommendedName>
        <fullName evidence="8">Chitin-binding type-4 domain-containing protein</fullName>
    </recommendedName>
</protein>